<name>A0A9N9C7X3_9GLOM</name>
<reference evidence="2" key="1">
    <citation type="submission" date="2021-06" db="EMBL/GenBank/DDBJ databases">
        <authorList>
            <person name="Kallberg Y."/>
            <person name="Tangrot J."/>
            <person name="Rosling A."/>
        </authorList>
    </citation>
    <scope>NUCLEOTIDE SEQUENCE</scope>
    <source>
        <strain evidence="2">FL130A</strain>
    </source>
</reference>
<evidence type="ECO:0000313" key="2">
    <source>
        <dbReference type="EMBL" id="CAG8590773.1"/>
    </source>
</evidence>
<dbReference type="InterPro" id="IPR036770">
    <property type="entry name" value="Ankyrin_rpt-contain_sf"/>
</dbReference>
<dbReference type="EMBL" id="CAJVPS010003528">
    <property type="protein sequence ID" value="CAG8590773.1"/>
    <property type="molecule type" value="Genomic_DNA"/>
</dbReference>
<comment type="caution">
    <text evidence="2">The sequence shown here is derived from an EMBL/GenBank/DDBJ whole genome shotgun (WGS) entry which is preliminary data.</text>
</comment>
<gene>
    <name evidence="2" type="ORF">ALEPTO_LOCUS7693</name>
</gene>
<evidence type="ECO:0000256" key="1">
    <source>
        <dbReference type="SAM" id="MobiDB-lite"/>
    </source>
</evidence>
<dbReference type="Gene3D" id="1.25.40.20">
    <property type="entry name" value="Ankyrin repeat-containing domain"/>
    <property type="match status" value="1"/>
</dbReference>
<proteinExistence type="predicted"/>
<protein>
    <submittedName>
        <fullName evidence="2">10236_t:CDS:1</fullName>
    </submittedName>
</protein>
<keyword evidence="3" id="KW-1185">Reference proteome</keyword>
<evidence type="ECO:0000313" key="3">
    <source>
        <dbReference type="Proteomes" id="UP000789508"/>
    </source>
</evidence>
<accession>A0A9N9C7X3</accession>
<dbReference type="Proteomes" id="UP000789508">
    <property type="component" value="Unassembled WGS sequence"/>
</dbReference>
<dbReference type="AlphaFoldDB" id="A0A9N9C7X3"/>
<dbReference type="SUPFAM" id="SSF48403">
    <property type="entry name" value="Ankyrin repeat"/>
    <property type="match status" value="1"/>
</dbReference>
<sequence>MSSVSKSLKSLEKQNPNSKSEKRCARHVSHYSGEIHNSNCATNFDTNNYHYQAKDSNIDYNRQKERAPDALFCQNGLREQLSAGADMDGKYLHFPTWFIALQNQPILNIINTLQMIRALNGNIAIRDPQLKRTVLLESAAKLMTRELDYTEKYPILLQWLVDTNLFNIHERDFDEGCGILHFAVLTKHDKYIPSLLLKCIELGADPRSEDSKGYNALAYIAKFKPLQTLMEVMEKVPPMRNAEVLQRAIDKSSWISKERSYLKKWLKLQFSSIPNLR</sequence>
<organism evidence="2 3">
    <name type="scientific">Ambispora leptoticha</name>
    <dbReference type="NCBI Taxonomy" id="144679"/>
    <lineage>
        <taxon>Eukaryota</taxon>
        <taxon>Fungi</taxon>
        <taxon>Fungi incertae sedis</taxon>
        <taxon>Mucoromycota</taxon>
        <taxon>Glomeromycotina</taxon>
        <taxon>Glomeromycetes</taxon>
        <taxon>Archaeosporales</taxon>
        <taxon>Ambisporaceae</taxon>
        <taxon>Ambispora</taxon>
    </lineage>
</organism>
<dbReference type="OrthoDB" id="539213at2759"/>
<feature type="region of interest" description="Disordered" evidence="1">
    <location>
        <begin position="1"/>
        <end position="25"/>
    </location>
</feature>